<dbReference type="Pfam" id="PF13936">
    <property type="entry name" value="HTH_38"/>
    <property type="match status" value="1"/>
</dbReference>
<evidence type="ECO:0000259" key="2">
    <source>
        <dbReference type="PROSITE" id="PS50994"/>
    </source>
</evidence>
<dbReference type="InterPro" id="IPR001584">
    <property type="entry name" value="Integrase_cat-core"/>
</dbReference>
<evidence type="ECO:0000256" key="1">
    <source>
        <dbReference type="ARBA" id="ARBA00023172"/>
    </source>
</evidence>
<dbReference type="Gene3D" id="3.30.420.10">
    <property type="entry name" value="Ribonuclease H-like superfamily/Ribonuclease H"/>
    <property type="match status" value="1"/>
</dbReference>
<name>A0ABV2R5R1_9HYPH</name>
<dbReference type="InterPro" id="IPR051917">
    <property type="entry name" value="Transposase-Integrase"/>
</dbReference>
<dbReference type="RefSeq" id="WP_354554324.1">
    <property type="nucleotide sequence ID" value="NZ_JBEPSM010000005.1"/>
</dbReference>
<protein>
    <submittedName>
        <fullName evidence="3">IS30 family transposase</fullName>
    </submittedName>
</protein>
<gene>
    <name evidence="3" type="ORF">ABIE08_004583</name>
</gene>
<dbReference type="InterPro" id="IPR009057">
    <property type="entry name" value="Homeodomain-like_sf"/>
</dbReference>
<reference evidence="3 4" key="1">
    <citation type="submission" date="2024-06" db="EMBL/GenBank/DDBJ databases">
        <title>Sorghum-associated microbial communities from plants grown in Nebraska, USA.</title>
        <authorList>
            <person name="Schachtman D."/>
        </authorList>
    </citation>
    <scope>NUCLEOTIDE SEQUENCE [LARGE SCALE GENOMIC DNA]</scope>
    <source>
        <strain evidence="3 4">3207</strain>
    </source>
</reference>
<keyword evidence="1" id="KW-0233">DNA recombination</keyword>
<dbReference type="InterPro" id="IPR053392">
    <property type="entry name" value="Transposase_IS30-like"/>
</dbReference>
<dbReference type="SUPFAM" id="SSF53098">
    <property type="entry name" value="Ribonuclease H-like"/>
    <property type="match status" value="1"/>
</dbReference>
<dbReference type="InterPro" id="IPR036397">
    <property type="entry name" value="RNaseH_sf"/>
</dbReference>
<accession>A0ABV2R5R1</accession>
<evidence type="ECO:0000313" key="3">
    <source>
        <dbReference type="EMBL" id="MET4636620.1"/>
    </source>
</evidence>
<dbReference type="EMBL" id="JBEPSM010000005">
    <property type="protein sequence ID" value="MET4636620.1"/>
    <property type="molecule type" value="Genomic_DNA"/>
</dbReference>
<proteinExistence type="predicted"/>
<dbReference type="NCBIfam" id="NF033563">
    <property type="entry name" value="transpos_IS30"/>
    <property type="match status" value="1"/>
</dbReference>
<dbReference type="PANTHER" id="PTHR10948:SF23">
    <property type="entry name" value="TRANSPOSASE INSI FOR INSERTION SEQUENCE ELEMENT IS30A-RELATED"/>
    <property type="match status" value="1"/>
</dbReference>
<dbReference type="InterPro" id="IPR012337">
    <property type="entry name" value="RNaseH-like_sf"/>
</dbReference>
<dbReference type="SUPFAM" id="SSF46689">
    <property type="entry name" value="Homeodomain-like"/>
    <property type="match status" value="1"/>
</dbReference>
<organism evidence="3 4">
    <name type="scientific">Kaistia defluvii</name>
    <dbReference type="NCBI Taxonomy" id="410841"/>
    <lineage>
        <taxon>Bacteria</taxon>
        <taxon>Pseudomonadati</taxon>
        <taxon>Pseudomonadota</taxon>
        <taxon>Alphaproteobacteria</taxon>
        <taxon>Hyphomicrobiales</taxon>
        <taxon>Kaistiaceae</taxon>
        <taxon>Kaistia</taxon>
    </lineage>
</organism>
<dbReference type="PROSITE" id="PS50994">
    <property type="entry name" value="INTEGRASE"/>
    <property type="match status" value="1"/>
</dbReference>
<dbReference type="PANTHER" id="PTHR10948">
    <property type="entry name" value="TRANSPOSASE"/>
    <property type="match status" value="1"/>
</dbReference>
<sequence>MGREYSQLGLEERIEIARLSDEGASIRKIAAALGRAPSSIARELKRNTGSQVGYQPLYADAQTQARRWNGSRLDRDAALRERVLGQLKTGWSPEQIAGRLRRDGPMRLSHESIYRFVYAQIRRHNDFTWRNYLPRAKSRRGWRARKGGSPALHMRHRVPLAERPRDVLDRQTPGHWEADLMAFARYGQNLLFLHDRMSRVLIGSPLPSKRAEPVAGALTAALQTLPPACRKTVTFDNGTEFARHYELGAIGIDTYFCDPHAPWQKGGIENAIGRMRRFLPRKTDLATLDSGTLLGMMAAYNNTPRKCLGFQTPAEAFSQQVLHFKCESTSSPARG</sequence>
<evidence type="ECO:0000313" key="4">
    <source>
        <dbReference type="Proteomes" id="UP001549321"/>
    </source>
</evidence>
<comment type="caution">
    <text evidence="3">The sequence shown here is derived from an EMBL/GenBank/DDBJ whole genome shotgun (WGS) entry which is preliminary data.</text>
</comment>
<dbReference type="Pfam" id="PF00665">
    <property type="entry name" value="rve"/>
    <property type="match status" value="1"/>
</dbReference>
<dbReference type="Proteomes" id="UP001549321">
    <property type="component" value="Unassembled WGS sequence"/>
</dbReference>
<dbReference type="InterPro" id="IPR025246">
    <property type="entry name" value="IS30-like_HTH"/>
</dbReference>
<keyword evidence="4" id="KW-1185">Reference proteome</keyword>
<feature type="domain" description="Integrase catalytic" evidence="2">
    <location>
        <begin position="160"/>
        <end position="321"/>
    </location>
</feature>